<protein>
    <recommendedName>
        <fullName evidence="1">Calcineurin-like phosphoesterase domain-containing protein</fullName>
    </recommendedName>
</protein>
<organism evidence="2 3">
    <name type="scientific">Adonisia turfae CCMR0081</name>
    <dbReference type="NCBI Taxonomy" id="2292702"/>
    <lineage>
        <taxon>Bacteria</taxon>
        <taxon>Bacillati</taxon>
        <taxon>Cyanobacteriota</taxon>
        <taxon>Adonisia</taxon>
        <taxon>Adonisia turfae</taxon>
    </lineage>
</organism>
<keyword evidence="3" id="KW-1185">Reference proteome</keyword>
<dbReference type="Proteomes" id="UP000481033">
    <property type="component" value="Unassembled WGS sequence"/>
</dbReference>
<dbReference type="SUPFAM" id="SSF56300">
    <property type="entry name" value="Metallo-dependent phosphatases"/>
    <property type="match status" value="1"/>
</dbReference>
<dbReference type="Pfam" id="PF00149">
    <property type="entry name" value="Metallophos"/>
    <property type="match status" value="1"/>
</dbReference>
<gene>
    <name evidence="2" type="ORF">DXZ20_01755</name>
</gene>
<dbReference type="PANTHER" id="PTHR39323:SF1">
    <property type="entry name" value="BLR1149 PROTEIN"/>
    <property type="match status" value="1"/>
</dbReference>
<reference evidence="2 3" key="1">
    <citation type="journal article" date="2020" name="Microb. Ecol.">
        <title>Ecogenomics of the Marine Benthic Filamentous Cyanobacterium Adonisia.</title>
        <authorList>
            <person name="Walter J.M."/>
            <person name="Coutinho F.H."/>
            <person name="Leomil L."/>
            <person name="Hargreaves P.I."/>
            <person name="Campeao M.E."/>
            <person name="Vieira V.V."/>
            <person name="Silva B.S."/>
            <person name="Fistarol G.O."/>
            <person name="Salomon P.S."/>
            <person name="Sawabe T."/>
            <person name="Mino S."/>
            <person name="Hosokawa M."/>
            <person name="Miyashita H."/>
            <person name="Maruyama F."/>
            <person name="van Verk M.C."/>
            <person name="Dutilh B.E."/>
            <person name="Thompson C.C."/>
            <person name="Thompson F.L."/>
        </authorList>
    </citation>
    <scope>NUCLEOTIDE SEQUENCE [LARGE SCALE GENOMIC DNA]</scope>
    <source>
        <strain evidence="2 3">CCMR0081</strain>
    </source>
</reference>
<dbReference type="PANTHER" id="PTHR39323">
    <property type="entry name" value="BLR1149 PROTEIN"/>
    <property type="match status" value="1"/>
</dbReference>
<dbReference type="Gene3D" id="3.60.21.10">
    <property type="match status" value="1"/>
</dbReference>
<feature type="domain" description="Calcineurin-like phosphoesterase" evidence="1">
    <location>
        <begin position="33"/>
        <end position="118"/>
    </location>
</feature>
<dbReference type="AlphaFoldDB" id="A0A6M0RFN3"/>
<proteinExistence type="predicted"/>
<evidence type="ECO:0000259" key="1">
    <source>
        <dbReference type="Pfam" id="PF00149"/>
    </source>
</evidence>
<comment type="caution">
    <text evidence="2">The sequence shown here is derived from an EMBL/GenBank/DDBJ whole genome shotgun (WGS) entry which is preliminary data.</text>
</comment>
<dbReference type="InterPro" id="IPR004843">
    <property type="entry name" value="Calcineurin-like_PHP"/>
</dbReference>
<dbReference type="GO" id="GO:0016787">
    <property type="term" value="F:hydrolase activity"/>
    <property type="evidence" value="ECO:0007669"/>
    <property type="project" value="InterPro"/>
</dbReference>
<accession>A0A6M0RFN3</accession>
<dbReference type="EMBL" id="QXHD01000003">
    <property type="protein sequence ID" value="NEZ54441.1"/>
    <property type="molecule type" value="Genomic_DNA"/>
</dbReference>
<dbReference type="InterPro" id="IPR029052">
    <property type="entry name" value="Metallo-depent_PP-like"/>
</dbReference>
<evidence type="ECO:0000313" key="2">
    <source>
        <dbReference type="EMBL" id="NEZ54441.1"/>
    </source>
</evidence>
<sequence>MSNDMRIGHQVDLSQGKTLVLLERVLYVPKYHTLLLSDVHLGKAETFQMAGIPVAQQVNGKTLKRLRSHCNKVHPEQIFVLGDLFHSRQGMVAEIATAWSKFLEEMDAKVTLIVGNHDRIVLKSVFNMNYIIQFL</sequence>
<evidence type="ECO:0000313" key="3">
    <source>
        <dbReference type="Proteomes" id="UP000481033"/>
    </source>
</evidence>
<name>A0A6M0RFN3_9CYAN</name>